<proteinExistence type="predicted"/>
<sequence length="850" mass="97169">MADKMLIDASHPEETRVVVLRNNRVEELDFETEHKKQIKGNIYLAKVMRVEPSLQAAFVDYGGNRHGFLAFSEIHPDYYQIPLADRQALLKADAEERESIESELEGAKSEEISGLEGNDTESEAVERSTEELCVEAQDPWNQVEKDNQVIFPVESSQLIEVSQENCDEIRVDSFKNEDVMEEVTENIIKKSRKQYRIQEVIKNRQILLVQIFKEERGNKGAAVTTYLSLAGRYSVLMPNTERGEGISRKITNPNDRRHLKEIARGLEIPQGMGIILRTAGASRTKVEIKRDFEYLMRLWEKVRTLTLNSTAPYLVYEEGNLIRRSIRDLYNKDISEIIVAGQRGYREAKDFMKVLMPSHAKVVKLYNDVSPIFARSGIEAQLDQLLQAQVILLSGGYIIINQTEALVAIDVNSGRSTKEHSIENTALQTNLEAAEEIARQLRLRDLAGLIVIDFIDMEEKRNNRNVEKRLKESLKHDRARIQIGCISHFGLLEMSRQRIRSSVIESAMQVCDHCAGTGYVRSQSSVALSVLRSIEEYLLQNTTHDITVHTKSEVVLYLLNHKRSVIIDYEKRFGVSITIIVGSQLGNQFFLIEKGAAVQNPVKIEPLVNFENFEDNEDINPDLDEVGENLSDDVHVDNDNVKVLHQRNSSESFSQNGKPSLEIDGLNAEERKNEEVSDIAVSTPLRRGRRRRSRNGRRRSGQEEKIKVDCDNNNLKINKSNDINNNVIVRDVFSKSEKNGLISEVVHDDGAELSKGSSQDMFVNESNEKINEIPILYKQDNSFKIQQESHLKEEKNILRVSEIQKEDVFSEKHSLFEKAIQPIISETSSSIENEKNEEIQPKKQSWWKRR</sequence>
<protein>
    <submittedName>
        <fullName evidence="13">Cytoplasmic axial filament protein CafA and Ribonuclease G</fullName>
        <ecNumber evidence="13">3.1.4.-</ecNumber>
    </submittedName>
</protein>
<feature type="domain" description="RNase E/G thioredoxin-like" evidence="12">
    <location>
        <begin position="510"/>
        <end position="594"/>
    </location>
</feature>
<organism evidence="13 14">
    <name type="scientific">Liberibacter crescens (strain BT-1)</name>
    <dbReference type="NCBI Taxonomy" id="1215343"/>
    <lineage>
        <taxon>Bacteria</taxon>
        <taxon>Pseudomonadati</taxon>
        <taxon>Pseudomonadota</taxon>
        <taxon>Alphaproteobacteria</taxon>
        <taxon>Hyphomicrobiales</taxon>
        <taxon>Rhizobiaceae</taxon>
        <taxon>Liberibacter</taxon>
    </lineage>
</organism>
<name>L0ETV5_LIBCB</name>
<dbReference type="Pfam" id="PF20833">
    <property type="entry name" value="RNase_E_G_Thio"/>
    <property type="match status" value="1"/>
</dbReference>
<dbReference type="Gene3D" id="2.40.50.140">
    <property type="entry name" value="Nucleic acid-binding proteins"/>
    <property type="match status" value="1"/>
</dbReference>
<keyword evidence="8" id="KW-0694">RNA-binding</keyword>
<dbReference type="GO" id="GO:0004540">
    <property type="term" value="F:RNA nuclease activity"/>
    <property type="evidence" value="ECO:0007669"/>
    <property type="project" value="InterPro"/>
</dbReference>
<dbReference type="HOGENOM" id="CLU_003468_5_0_5"/>
<dbReference type="EC" id="3.1.4.-" evidence="13"/>
<dbReference type="STRING" id="1215343.B488_00750"/>
<feature type="compositionally biased region" description="Basic and acidic residues" evidence="10">
    <location>
        <begin position="832"/>
        <end position="841"/>
    </location>
</feature>
<reference evidence="13 14" key="1">
    <citation type="journal article" date="2012" name="Stand. Genomic Sci.">
        <title>Complete genome sequence of Liberibacter crescens BT-1.</title>
        <authorList>
            <person name="Leonard M.T."/>
            <person name="Fagen J.R."/>
            <person name="Davis-Richardson A.G."/>
            <person name="Davis M.J."/>
            <person name="Triplett E.W."/>
        </authorList>
    </citation>
    <scope>NUCLEOTIDE SEQUENCE [LARGE SCALE GENOMIC DNA]</scope>
    <source>
        <strain evidence="13 14">BT-1</strain>
    </source>
</reference>
<dbReference type="EMBL" id="CP003789">
    <property type="protein sequence ID" value="AGA64068.1"/>
    <property type="molecule type" value="Genomic_DNA"/>
</dbReference>
<evidence type="ECO:0000256" key="6">
    <source>
        <dbReference type="ARBA" id="ARBA00022801"/>
    </source>
</evidence>
<evidence type="ECO:0000259" key="11">
    <source>
        <dbReference type="Pfam" id="PF10150"/>
    </source>
</evidence>
<dbReference type="RefSeq" id="WP_015272495.1">
    <property type="nucleotide sequence ID" value="NC_019907.1"/>
</dbReference>
<feature type="domain" description="RNA-binding protein AU-1/Ribonuclease E/G" evidence="11">
    <location>
        <begin position="228"/>
        <end position="498"/>
    </location>
</feature>
<feature type="region of interest" description="Disordered" evidence="10">
    <location>
        <begin position="94"/>
        <end position="125"/>
    </location>
</feature>
<evidence type="ECO:0000256" key="10">
    <source>
        <dbReference type="SAM" id="MobiDB-lite"/>
    </source>
</evidence>
<evidence type="ECO:0000256" key="2">
    <source>
        <dbReference type="ARBA" id="ARBA00022490"/>
    </source>
</evidence>
<feature type="compositionally biased region" description="Basic and acidic residues" evidence="10">
    <location>
        <begin position="94"/>
        <end position="111"/>
    </location>
</feature>
<feature type="compositionally biased region" description="Basic residues" evidence="10">
    <location>
        <begin position="686"/>
        <end position="699"/>
    </location>
</feature>
<dbReference type="Pfam" id="PF10150">
    <property type="entry name" value="RNase_E_G"/>
    <property type="match status" value="1"/>
</dbReference>
<evidence type="ECO:0000256" key="7">
    <source>
        <dbReference type="ARBA" id="ARBA00022842"/>
    </source>
</evidence>
<dbReference type="InterPro" id="IPR019307">
    <property type="entry name" value="RNA-bd_AU-1/RNase_E/G"/>
</dbReference>
<feature type="region of interest" description="Disordered" evidence="10">
    <location>
        <begin position="667"/>
        <end position="706"/>
    </location>
</feature>
<feature type="region of interest" description="Disordered" evidence="10">
    <location>
        <begin position="826"/>
        <end position="850"/>
    </location>
</feature>
<dbReference type="InterPro" id="IPR048583">
    <property type="entry name" value="RNase_E_G_thioredoxin-like"/>
</dbReference>
<keyword evidence="3" id="KW-0540">Nuclease</keyword>
<keyword evidence="7" id="KW-0460">Magnesium</keyword>
<dbReference type="PATRIC" id="fig|1215343.11.peg.80"/>
<keyword evidence="14" id="KW-1185">Reference proteome</keyword>
<keyword evidence="5" id="KW-0255">Endonuclease</keyword>
<evidence type="ECO:0000256" key="4">
    <source>
        <dbReference type="ARBA" id="ARBA00022723"/>
    </source>
</evidence>
<evidence type="ECO:0000256" key="5">
    <source>
        <dbReference type="ARBA" id="ARBA00022759"/>
    </source>
</evidence>
<keyword evidence="2" id="KW-0963">Cytoplasm</keyword>
<dbReference type="PANTHER" id="PTHR30001:SF1">
    <property type="entry name" value="RIBONUCLEASE E_G-LIKE PROTEIN, CHLOROPLASTIC"/>
    <property type="match status" value="1"/>
</dbReference>
<evidence type="ECO:0000256" key="1">
    <source>
        <dbReference type="ARBA" id="ARBA00001946"/>
    </source>
</evidence>
<feature type="coiled-coil region" evidence="9">
    <location>
        <begin position="424"/>
        <end position="477"/>
    </location>
</feature>
<evidence type="ECO:0000256" key="9">
    <source>
        <dbReference type="SAM" id="Coils"/>
    </source>
</evidence>
<dbReference type="GO" id="GO:0006364">
    <property type="term" value="P:rRNA processing"/>
    <property type="evidence" value="ECO:0007669"/>
    <property type="project" value="TreeGrafter"/>
</dbReference>
<evidence type="ECO:0000313" key="14">
    <source>
        <dbReference type="Proteomes" id="UP000010799"/>
    </source>
</evidence>
<dbReference type="eggNOG" id="COG1530">
    <property type="taxonomic scope" value="Bacteria"/>
</dbReference>
<dbReference type="GO" id="GO:0004519">
    <property type="term" value="F:endonuclease activity"/>
    <property type="evidence" value="ECO:0007669"/>
    <property type="project" value="UniProtKB-KW"/>
</dbReference>
<dbReference type="GO" id="GO:0003723">
    <property type="term" value="F:RNA binding"/>
    <property type="evidence" value="ECO:0007669"/>
    <property type="project" value="UniProtKB-KW"/>
</dbReference>
<dbReference type="AlphaFoldDB" id="L0ETV5"/>
<evidence type="ECO:0000256" key="8">
    <source>
        <dbReference type="ARBA" id="ARBA00022884"/>
    </source>
</evidence>
<dbReference type="Gene3D" id="3.40.1260.20">
    <property type="entry name" value="Ribonuclease E, catalytic domain"/>
    <property type="match status" value="1"/>
</dbReference>
<dbReference type="NCBIfam" id="TIGR00757">
    <property type="entry name" value="RNaseEG"/>
    <property type="match status" value="1"/>
</dbReference>
<dbReference type="PANTHER" id="PTHR30001">
    <property type="entry name" value="RIBONUCLEASE"/>
    <property type="match status" value="1"/>
</dbReference>
<dbReference type="SUPFAM" id="SSF50249">
    <property type="entry name" value="Nucleic acid-binding proteins"/>
    <property type="match status" value="1"/>
</dbReference>
<comment type="cofactor">
    <cofactor evidence="1">
        <name>Mg(2+)</name>
        <dbReference type="ChEBI" id="CHEBI:18420"/>
    </cofactor>
</comment>
<keyword evidence="4" id="KW-0479">Metal-binding</keyword>
<dbReference type="Proteomes" id="UP000010799">
    <property type="component" value="Chromosome"/>
</dbReference>
<evidence type="ECO:0000313" key="13">
    <source>
        <dbReference type="EMBL" id="AGA64068.1"/>
    </source>
</evidence>
<keyword evidence="6 13" id="KW-0378">Hydrolase</keyword>
<evidence type="ECO:0000259" key="12">
    <source>
        <dbReference type="Pfam" id="PF20833"/>
    </source>
</evidence>
<dbReference type="GO" id="GO:0005737">
    <property type="term" value="C:cytoplasm"/>
    <property type="evidence" value="ECO:0007669"/>
    <property type="project" value="TreeGrafter"/>
</dbReference>
<dbReference type="KEGG" id="lcc:B488_00750"/>
<gene>
    <name evidence="13" type="ordered locus">B488_00750</name>
</gene>
<dbReference type="InterPro" id="IPR012340">
    <property type="entry name" value="NA-bd_OB-fold"/>
</dbReference>
<dbReference type="GO" id="GO:0016787">
    <property type="term" value="F:hydrolase activity"/>
    <property type="evidence" value="ECO:0007669"/>
    <property type="project" value="UniProtKB-KW"/>
</dbReference>
<dbReference type="GO" id="GO:0046872">
    <property type="term" value="F:metal ion binding"/>
    <property type="evidence" value="ECO:0007669"/>
    <property type="project" value="UniProtKB-KW"/>
</dbReference>
<accession>L0ETV5</accession>
<dbReference type="CDD" id="cd04453">
    <property type="entry name" value="S1_RNase_E"/>
    <property type="match status" value="1"/>
</dbReference>
<dbReference type="InterPro" id="IPR004659">
    <property type="entry name" value="RNase_E/G"/>
</dbReference>
<evidence type="ECO:0000256" key="3">
    <source>
        <dbReference type="ARBA" id="ARBA00022722"/>
    </source>
</evidence>
<keyword evidence="9" id="KW-0175">Coiled coil</keyword>